<evidence type="ECO:0000313" key="1">
    <source>
        <dbReference type="EMBL" id="KAI4383802.1"/>
    </source>
</evidence>
<dbReference type="EMBL" id="CM042882">
    <property type="protein sequence ID" value="KAI4383802.1"/>
    <property type="molecule type" value="Genomic_DNA"/>
</dbReference>
<sequence>MISVLAQERVLGAALGSALAGFVVFQERKSIYASISEDRSRVSPRNQIQEPLLGKSSRSELAQMWNQAVDKTFGPVIEYLSSHGW</sequence>
<name>A0ACB9RXR5_9MYRT</name>
<proteinExistence type="predicted"/>
<accession>A0ACB9RXR5</accession>
<dbReference type="Proteomes" id="UP001057402">
    <property type="component" value="Chromosome 3"/>
</dbReference>
<protein>
    <submittedName>
        <fullName evidence="1">Uncharacterized protein</fullName>
    </submittedName>
</protein>
<reference evidence="2" key="1">
    <citation type="journal article" date="2023" name="Front. Plant Sci.">
        <title>Chromosomal-level genome assembly of Melastoma candidum provides insights into trichome evolution.</title>
        <authorList>
            <person name="Zhong Y."/>
            <person name="Wu W."/>
            <person name="Sun C."/>
            <person name="Zou P."/>
            <person name="Liu Y."/>
            <person name="Dai S."/>
            <person name="Zhou R."/>
        </authorList>
    </citation>
    <scope>NUCLEOTIDE SEQUENCE [LARGE SCALE GENOMIC DNA]</scope>
</reference>
<organism evidence="1 2">
    <name type="scientific">Melastoma candidum</name>
    <dbReference type="NCBI Taxonomy" id="119954"/>
    <lineage>
        <taxon>Eukaryota</taxon>
        <taxon>Viridiplantae</taxon>
        <taxon>Streptophyta</taxon>
        <taxon>Embryophyta</taxon>
        <taxon>Tracheophyta</taxon>
        <taxon>Spermatophyta</taxon>
        <taxon>Magnoliopsida</taxon>
        <taxon>eudicotyledons</taxon>
        <taxon>Gunneridae</taxon>
        <taxon>Pentapetalae</taxon>
        <taxon>rosids</taxon>
        <taxon>malvids</taxon>
        <taxon>Myrtales</taxon>
        <taxon>Melastomataceae</taxon>
        <taxon>Melastomatoideae</taxon>
        <taxon>Melastomateae</taxon>
        <taxon>Melastoma</taxon>
    </lineage>
</organism>
<comment type="caution">
    <text evidence="1">The sequence shown here is derived from an EMBL/GenBank/DDBJ whole genome shotgun (WGS) entry which is preliminary data.</text>
</comment>
<gene>
    <name evidence="1" type="ORF">MLD38_009600</name>
</gene>
<evidence type="ECO:0000313" key="2">
    <source>
        <dbReference type="Proteomes" id="UP001057402"/>
    </source>
</evidence>
<keyword evidence="2" id="KW-1185">Reference proteome</keyword>